<gene>
    <name evidence="3" type="ORF">ACFOW8_24610</name>
</gene>
<feature type="signal peptide" evidence="2">
    <location>
        <begin position="1"/>
        <end position="22"/>
    </location>
</feature>
<evidence type="ECO:0008006" key="5">
    <source>
        <dbReference type="Google" id="ProtNLM"/>
    </source>
</evidence>
<comment type="caution">
    <text evidence="3">The sequence shown here is derived from an EMBL/GenBank/DDBJ whole genome shotgun (WGS) entry which is preliminary data.</text>
</comment>
<name>A0ABV8LBQ8_9NOCA</name>
<feature type="compositionally biased region" description="Polar residues" evidence="1">
    <location>
        <begin position="20"/>
        <end position="30"/>
    </location>
</feature>
<evidence type="ECO:0000256" key="1">
    <source>
        <dbReference type="SAM" id="MobiDB-lite"/>
    </source>
</evidence>
<dbReference type="RefSeq" id="WP_378553839.1">
    <property type="nucleotide sequence ID" value="NZ_JBHSBA010000015.1"/>
</dbReference>
<dbReference type="Proteomes" id="UP001595767">
    <property type="component" value="Unassembled WGS sequence"/>
</dbReference>
<sequence>MKLRFTLFVMVIALSGSGISCSSDTASPQSMPAEESTTREDTTMPQPPAHGLIFAQYAQNPQALVIEIVDPSTGNRGTLARFPGATLLGGLHQPGLDSELGFRTLVSPDLTKVLVNRKIDGDLHAGWLDRAGAFTDVTAAVQGPKTDFSGPITGNGYGFDGRGRFYYSHQIGEQTQILAFEAGAVRDGTVVHTVGGTGLIPRPLLTASGDLDFDVADGCSVISAQTWAGERYVFAKGSQLSRSTENSSRAIGSCGGWLDLLPATNRAKVLNPVASPDGSRIAFMYRNTDGNFSLYTVGIDGGTPEKLAVAPGQGTLVGWR</sequence>
<accession>A0ABV8LBQ8</accession>
<dbReference type="EMBL" id="JBHSBA010000015">
    <property type="protein sequence ID" value="MFC4128110.1"/>
    <property type="molecule type" value="Genomic_DNA"/>
</dbReference>
<evidence type="ECO:0000313" key="3">
    <source>
        <dbReference type="EMBL" id="MFC4128110.1"/>
    </source>
</evidence>
<keyword evidence="4" id="KW-1185">Reference proteome</keyword>
<proteinExistence type="predicted"/>
<reference evidence="4" key="1">
    <citation type="journal article" date="2019" name="Int. J. Syst. Evol. Microbiol.">
        <title>The Global Catalogue of Microorganisms (GCM) 10K type strain sequencing project: providing services to taxonomists for standard genome sequencing and annotation.</title>
        <authorList>
            <consortium name="The Broad Institute Genomics Platform"/>
            <consortium name="The Broad Institute Genome Sequencing Center for Infectious Disease"/>
            <person name="Wu L."/>
            <person name="Ma J."/>
        </authorList>
    </citation>
    <scope>NUCLEOTIDE SEQUENCE [LARGE SCALE GENOMIC DNA]</scope>
    <source>
        <strain evidence="4">CGMCC 4.7204</strain>
    </source>
</reference>
<dbReference type="Gene3D" id="2.120.10.60">
    <property type="entry name" value="Tricorn protease N-terminal domain"/>
    <property type="match status" value="1"/>
</dbReference>
<protein>
    <recommendedName>
        <fullName evidence="5">WD40 repeat protein</fullName>
    </recommendedName>
</protein>
<feature type="chain" id="PRO_5046320412" description="WD40 repeat protein" evidence="2">
    <location>
        <begin position="23"/>
        <end position="320"/>
    </location>
</feature>
<feature type="region of interest" description="Disordered" evidence="1">
    <location>
        <begin position="20"/>
        <end position="44"/>
    </location>
</feature>
<keyword evidence="2" id="KW-0732">Signal</keyword>
<evidence type="ECO:0000256" key="2">
    <source>
        <dbReference type="SAM" id="SignalP"/>
    </source>
</evidence>
<evidence type="ECO:0000313" key="4">
    <source>
        <dbReference type="Proteomes" id="UP001595767"/>
    </source>
</evidence>
<dbReference type="PROSITE" id="PS51257">
    <property type="entry name" value="PROKAR_LIPOPROTEIN"/>
    <property type="match status" value="1"/>
</dbReference>
<organism evidence="3 4">
    <name type="scientific">Nocardia rhizosphaerae</name>
    <dbReference type="NCBI Taxonomy" id="1691571"/>
    <lineage>
        <taxon>Bacteria</taxon>
        <taxon>Bacillati</taxon>
        <taxon>Actinomycetota</taxon>
        <taxon>Actinomycetes</taxon>
        <taxon>Mycobacteriales</taxon>
        <taxon>Nocardiaceae</taxon>
        <taxon>Nocardia</taxon>
    </lineage>
</organism>